<gene>
    <name evidence="2" type="ORF">PLEOSDRAFT_1088028</name>
</gene>
<accession>A0A067P483</accession>
<dbReference type="VEuPathDB" id="FungiDB:PLEOSDRAFT_1088028"/>
<sequence length="60" mass="6447">MSEGGKRVFKSKSNGSVPKSKPSNSCELSADPKIGDPEPTRSLSPSSYSCKAWLRSDASW</sequence>
<evidence type="ECO:0000313" key="2">
    <source>
        <dbReference type="EMBL" id="KDQ34055.1"/>
    </source>
</evidence>
<feature type="compositionally biased region" description="Polar residues" evidence="1">
    <location>
        <begin position="11"/>
        <end position="27"/>
    </location>
</feature>
<dbReference type="AlphaFoldDB" id="A0A067P483"/>
<organism evidence="2 3">
    <name type="scientific">Pleurotus ostreatus (strain PC15)</name>
    <name type="common">Oyster mushroom</name>
    <dbReference type="NCBI Taxonomy" id="1137138"/>
    <lineage>
        <taxon>Eukaryota</taxon>
        <taxon>Fungi</taxon>
        <taxon>Dikarya</taxon>
        <taxon>Basidiomycota</taxon>
        <taxon>Agaricomycotina</taxon>
        <taxon>Agaricomycetes</taxon>
        <taxon>Agaricomycetidae</taxon>
        <taxon>Agaricales</taxon>
        <taxon>Pleurotineae</taxon>
        <taxon>Pleurotaceae</taxon>
        <taxon>Pleurotus</taxon>
    </lineage>
</organism>
<proteinExistence type="predicted"/>
<protein>
    <submittedName>
        <fullName evidence="2">Uncharacterized protein</fullName>
    </submittedName>
</protein>
<dbReference type="EMBL" id="KL198004">
    <property type="protein sequence ID" value="KDQ34055.1"/>
    <property type="molecule type" value="Genomic_DNA"/>
</dbReference>
<dbReference type="Proteomes" id="UP000027073">
    <property type="component" value="Unassembled WGS sequence"/>
</dbReference>
<dbReference type="InParanoid" id="A0A067P483"/>
<feature type="non-terminal residue" evidence="2">
    <location>
        <position position="1"/>
    </location>
</feature>
<name>A0A067P483_PLEO1</name>
<reference evidence="3" key="1">
    <citation type="journal article" date="2014" name="Proc. Natl. Acad. Sci. U.S.A.">
        <title>Extensive sampling of basidiomycete genomes demonstrates inadequacy of the white-rot/brown-rot paradigm for wood decay fungi.</title>
        <authorList>
            <person name="Riley R."/>
            <person name="Salamov A.A."/>
            <person name="Brown D.W."/>
            <person name="Nagy L.G."/>
            <person name="Floudas D."/>
            <person name="Held B.W."/>
            <person name="Levasseur A."/>
            <person name="Lombard V."/>
            <person name="Morin E."/>
            <person name="Otillar R."/>
            <person name="Lindquist E.A."/>
            <person name="Sun H."/>
            <person name="LaButti K.M."/>
            <person name="Schmutz J."/>
            <person name="Jabbour D."/>
            <person name="Luo H."/>
            <person name="Baker S.E."/>
            <person name="Pisabarro A.G."/>
            <person name="Walton J.D."/>
            <person name="Blanchette R.A."/>
            <person name="Henrissat B."/>
            <person name="Martin F."/>
            <person name="Cullen D."/>
            <person name="Hibbett D.S."/>
            <person name="Grigoriev I.V."/>
        </authorList>
    </citation>
    <scope>NUCLEOTIDE SEQUENCE [LARGE SCALE GENOMIC DNA]</scope>
    <source>
        <strain evidence="3">PC15</strain>
    </source>
</reference>
<evidence type="ECO:0000256" key="1">
    <source>
        <dbReference type="SAM" id="MobiDB-lite"/>
    </source>
</evidence>
<dbReference type="HOGENOM" id="CLU_2942794_0_0_1"/>
<feature type="region of interest" description="Disordered" evidence="1">
    <location>
        <begin position="1"/>
        <end position="48"/>
    </location>
</feature>
<evidence type="ECO:0000313" key="3">
    <source>
        <dbReference type="Proteomes" id="UP000027073"/>
    </source>
</evidence>